<name>A0A3N1D9N1_9ACTN</name>
<keyword evidence="4" id="KW-1185">Reference proteome</keyword>
<reference evidence="3 4" key="1">
    <citation type="submission" date="2018-11" db="EMBL/GenBank/DDBJ databases">
        <title>Sequencing the genomes of 1000 actinobacteria strains.</title>
        <authorList>
            <person name="Klenk H.-P."/>
        </authorList>
    </citation>
    <scope>NUCLEOTIDE SEQUENCE [LARGE SCALE GENOMIC DNA]</scope>
    <source>
        <strain evidence="3 4">DSM 44254</strain>
    </source>
</reference>
<feature type="region of interest" description="Disordered" evidence="1">
    <location>
        <begin position="164"/>
        <end position="215"/>
    </location>
</feature>
<feature type="compositionally biased region" description="Low complexity" evidence="1">
    <location>
        <begin position="164"/>
        <end position="196"/>
    </location>
</feature>
<accession>A0A3N1D9N1</accession>
<dbReference type="SUPFAM" id="SSF110087">
    <property type="entry name" value="DR1885-like metal-binding protein"/>
    <property type="match status" value="1"/>
</dbReference>
<dbReference type="Proteomes" id="UP000272400">
    <property type="component" value="Unassembled WGS sequence"/>
</dbReference>
<gene>
    <name evidence="3" type="ORF">EDD29_7965</name>
</gene>
<dbReference type="Gene3D" id="2.60.40.1890">
    <property type="entry name" value="PCu(A)C copper chaperone"/>
    <property type="match status" value="1"/>
</dbReference>
<dbReference type="InterPro" id="IPR036182">
    <property type="entry name" value="PCuAC_sf"/>
</dbReference>
<proteinExistence type="predicted"/>
<dbReference type="AlphaFoldDB" id="A0A3N1D9N1"/>
<dbReference type="RefSeq" id="WP_123669225.1">
    <property type="nucleotide sequence ID" value="NZ_RJKE01000001.1"/>
</dbReference>
<dbReference type="InterPro" id="IPR007410">
    <property type="entry name" value="LpqE-like"/>
</dbReference>
<feature type="chain" id="PRO_5039684713" description="Copper(I)-binding protein" evidence="2">
    <location>
        <begin position="18"/>
        <end position="215"/>
    </location>
</feature>
<evidence type="ECO:0000256" key="1">
    <source>
        <dbReference type="SAM" id="MobiDB-lite"/>
    </source>
</evidence>
<evidence type="ECO:0000256" key="2">
    <source>
        <dbReference type="SAM" id="SignalP"/>
    </source>
</evidence>
<comment type="caution">
    <text evidence="3">The sequence shown here is derived from an EMBL/GenBank/DDBJ whole genome shotgun (WGS) entry which is preliminary data.</text>
</comment>
<dbReference type="OrthoDB" id="3470693at2"/>
<evidence type="ECO:0008006" key="5">
    <source>
        <dbReference type="Google" id="ProtNLM"/>
    </source>
</evidence>
<protein>
    <recommendedName>
        <fullName evidence="5">Copper(I)-binding protein</fullName>
    </recommendedName>
</protein>
<dbReference type="EMBL" id="RJKE01000001">
    <property type="protein sequence ID" value="ROO90243.1"/>
    <property type="molecule type" value="Genomic_DNA"/>
</dbReference>
<evidence type="ECO:0000313" key="3">
    <source>
        <dbReference type="EMBL" id="ROO90243.1"/>
    </source>
</evidence>
<dbReference type="PROSITE" id="PS51257">
    <property type="entry name" value="PROKAR_LIPOPROTEIN"/>
    <property type="match status" value="1"/>
</dbReference>
<feature type="signal peptide" evidence="2">
    <location>
        <begin position="1"/>
        <end position="17"/>
    </location>
</feature>
<organism evidence="3 4">
    <name type="scientific">Actinocorallia herbida</name>
    <dbReference type="NCBI Taxonomy" id="58109"/>
    <lineage>
        <taxon>Bacteria</taxon>
        <taxon>Bacillati</taxon>
        <taxon>Actinomycetota</taxon>
        <taxon>Actinomycetes</taxon>
        <taxon>Streptosporangiales</taxon>
        <taxon>Thermomonosporaceae</taxon>
        <taxon>Actinocorallia</taxon>
    </lineage>
</organism>
<keyword evidence="2" id="KW-0732">Signal</keyword>
<sequence>MIRKVAPLALAGSLALAGCGAGTEAQSVKPTRLTDGVNISQGGLDVRNMFLLGPVPGTPAEPGADLPLYGTLINNTAKDSDALTSVTAAGGFAQSAVIGAGTIALPAHTAVPLGGPQTSVVLKGTSAKLFGGESVKLTLTFTNAPQITVTVPVVPSVGEYATLSPAPAATPTGSATPTGAATGGTEVEGVEGTPAVNPKPTKSPKKSAGSEPSEH</sequence>
<dbReference type="Pfam" id="PF04314">
    <property type="entry name" value="PCuAC"/>
    <property type="match status" value="1"/>
</dbReference>
<evidence type="ECO:0000313" key="4">
    <source>
        <dbReference type="Proteomes" id="UP000272400"/>
    </source>
</evidence>